<proteinExistence type="predicted"/>
<feature type="transmembrane region" description="Helical" evidence="1">
    <location>
        <begin position="117"/>
        <end position="137"/>
    </location>
</feature>
<dbReference type="AlphaFoldDB" id="A0A919XSZ7"/>
<keyword evidence="1" id="KW-1133">Transmembrane helix</keyword>
<name>A0A919XSZ7_9BACL</name>
<dbReference type="EMBL" id="BORR01000006">
    <property type="protein sequence ID" value="GIO37013.1"/>
    <property type="molecule type" value="Genomic_DNA"/>
</dbReference>
<accession>A0A919XSZ7</accession>
<dbReference type="RefSeq" id="WP_212939333.1">
    <property type="nucleotide sequence ID" value="NZ_BORR01000006.1"/>
</dbReference>
<keyword evidence="1" id="KW-0472">Membrane</keyword>
<reference evidence="2 3" key="1">
    <citation type="submission" date="2021-03" db="EMBL/GenBank/DDBJ databases">
        <title>Antimicrobial resistance genes in bacteria isolated from Japanese honey, and their potential for conferring macrolide and lincosamide resistance in the American foulbrood pathogen Paenibacillus larvae.</title>
        <authorList>
            <person name="Okamoto M."/>
            <person name="Kumagai M."/>
            <person name="Kanamori H."/>
            <person name="Takamatsu D."/>
        </authorList>
    </citation>
    <scope>NUCLEOTIDE SEQUENCE [LARGE SCALE GENOMIC DNA]</scope>
    <source>
        <strain evidence="2 3">J41TS12</strain>
    </source>
</reference>
<evidence type="ECO:0000256" key="1">
    <source>
        <dbReference type="SAM" id="Phobius"/>
    </source>
</evidence>
<organism evidence="2 3">
    <name type="scientific">Paenibacillus antibioticophila</name>
    <dbReference type="NCBI Taxonomy" id="1274374"/>
    <lineage>
        <taxon>Bacteria</taxon>
        <taxon>Bacillati</taxon>
        <taxon>Bacillota</taxon>
        <taxon>Bacilli</taxon>
        <taxon>Bacillales</taxon>
        <taxon>Paenibacillaceae</taxon>
        <taxon>Paenibacillus</taxon>
    </lineage>
</organism>
<keyword evidence="3" id="KW-1185">Reference proteome</keyword>
<feature type="transmembrane region" description="Helical" evidence="1">
    <location>
        <begin position="43"/>
        <end position="63"/>
    </location>
</feature>
<feature type="transmembrane region" description="Helical" evidence="1">
    <location>
        <begin position="230"/>
        <end position="251"/>
    </location>
</feature>
<comment type="caution">
    <text evidence="2">The sequence shown here is derived from an EMBL/GenBank/DDBJ whole genome shotgun (WGS) entry which is preliminary data.</text>
</comment>
<feature type="transmembrane region" description="Helical" evidence="1">
    <location>
        <begin position="196"/>
        <end position="218"/>
    </location>
</feature>
<sequence length="298" mass="33949">MKRIKDVLSRWVRPGMMWTLVLVIVAVGLMVFALSFDKKDSSLSYISYCISAHSLAVLIVAAVDEGRKMNSKFRQNPLVSHYLNNTKLRTRISLYQGLFINSLFAVLHLLASWIYTSLWFAAVASYHMILSVMRFLLLRSEQMRSKLETDEEKMVHELQQYKLTGRLLLVLNIAMVGLIVQIIWKDRGMHPLGPMIYAFACYTLYSLTVTIINMVKFLKMERPILSAAKMLSVAGALMSILTLQTAMMTQFNDNPLFRRNMNTLTGTGVSLIVIAMAVFMVIRAKRGLKKLQLNHSET</sequence>
<evidence type="ECO:0000313" key="3">
    <source>
        <dbReference type="Proteomes" id="UP000681162"/>
    </source>
</evidence>
<feature type="transmembrane region" description="Helical" evidence="1">
    <location>
        <begin position="263"/>
        <end position="282"/>
    </location>
</feature>
<evidence type="ECO:0000313" key="2">
    <source>
        <dbReference type="EMBL" id="GIO37013.1"/>
    </source>
</evidence>
<gene>
    <name evidence="2" type="ORF">J41TS12_18740</name>
</gene>
<protein>
    <submittedName>
        <fullName evidence="2">Uncharacterized protein</fullName>
    </submittedName>
</protein>
<feature type="transmembrane region" description="Helical" evidence="1">
    <location>
        <begin position="163"/>
        <end position="184"/>
    </location>
</feature>
<dbReference type="Proteomes" id="UP000681162">
    <property type="component" value="Unassembled WGS sequence"/>
</dbReference>
<keyword evidence="1" id="KW-0812">Transmembrane</keyword>
<feature type="transmembrane region" description="Helical" evidence="1">
    <location>
        <begin position="92"/>
        <end position="111"/>
    </location>
</feature>